<name>A0ABD3MUX9_9STRA</name>
<accession>A0ABD3MUX9</accession>
<protein>
    <submittedName>
        <fullName evidence="2">Uncharacterized protein</fullName>
    </submittedName>
</protein>
<reference evidence="2 3" key="1">
    <citation type="submission" date="2024-10" db="EMBL/GenBank/DDBJ databases">
        <title>Updated reference genomes for cyclostephanoid diatoms.</title>
        <authorList>
            <person name="Roberts W.R."/>
            <person name="Alverson A.J."/>
        </authorList>
    </citation>
    <scope>NUCLEOTIDE SEQUENCE [LARGE SCALE GENOMIC DNA]</scope>
    <source>
        <strain evidence="2 3">AJA010-31</strain>
    </source>
</reference>
<proteinExistence type="predicted"/>
<feature type="region of interest" description="Disordered" evidence="1">
    <location>
        <begin position="729"/>
        <end position="748"/>
    </location>
</feature>
<feature type="compositionally biased region" description="Polar residues" evidence="1">
    <location>
        <begin position="151"/>
        <end position="162"/>
    </location>
</feature>
<feature type="compositionally biased region" description="Low complexity" evidence="1">
    <location>
        <begin position="13"/>
        <end position="26"/>
    </location>
</feature>
<keyword evidence="3" id="KW-1185">Reference proteome</keyword>
<organism evidence="2 3">
    <name type="scientific">Cyclotella atomus</name>
    <dbReference type="NCBI Taxonomy" id="382360"/>
    <lineage>
        <taxon>Eukaryota</taxon>
        <taxon>Sar</taxon>
        <taxon>Stramenopiles</taxon>
        <taxon>Ochrophyta</taxon>
        <taxon>Bacillariophyta</taxon>
        <taxon>Coscinodiscophyceae</taxon>
        <taxon>Thalassiosirophycidae</taxon>
        <taxon>Stephanodiscales</taxon>
        <taxon>Stephanodiscaceae</taxon>
        <taxon>Cyclotella</taxon>
    </lineage>
</organism>
<feature type="compositionally biased region" description="Low complexity" evidence="1">
    <location>
        <begin position="104"/>
        <end position="117"/>
    </location>
</feature>
<feature type="region of interest" description="Disordered" evidence="1">
    <location>
        <begin position="364"/>
        <end position="417"/>
    </location>
</feature>
<feature type="compositionally biased region" description="Polar residues" evidence="1">
    <location>
        <begin position="457"/>
        <end position="494"/>
    </location>
</feature>
<feature type="compositionally biased region" description="Low complexity" evidence="1">
    <location>
        <begin position="526"/>
        <end position="538"/>
    </location>
</feature>
<feature type="region of interest" description="Disordered" evidence="1">
    <location>
        <begin position="13"/>
        <end position="118"/>
    </location>
</feature>
<feature type="compositionally biased region" description="Acidic residues" evidence="1">
    <location>
        <begin position="166"/>
        <end position="179"/>
    </location>
</feature>
<evidence type="ECO:0000256" key="1">
    <source>
        <dbReference type="SAM" id="MobiDB-lite"/>
    </source>
</evidence>
<feature type="compositionally biased region" description="Basic residues" evidence="1">
    <location>
        <begin position="372"/>
        <end position="391"/>
    </location>
</feature>
<feature type="compositionally biased region" description="Basic and acidic residues" evidence="1">
    <location>
        <begin position="68"/>
        <end position="82"/>
    </location>
</feature>
<dbReference type="Proteomes" id="UP001530400">
    <property type="component" value="Unassembled WGS sequence"/>
</dbReference>
<dbReference type="AlphaFoldDB" id="A0ABD3MUX9"/>
<feature type="compositionally biased region" description="Acidic residues" evidence="1">
    <location>
        <begin position="86"/>
        <end position="97"/>
    </location>
</feature>
<gene>
    <name evidence="2" type="ORF">ACHAWO_011088</name>
</gene>
<comment type="caution">
    <text evidence="2">The sequence shown here is derived from an EMBL/GenBank/DDBJ whole genome shotgun (WGS) entry which is preliminary data.</text>
</comment>
<evidence type="ECO:0000313" key="3">
    <source>
        <dbReference type="Proteomes" id="UP001530400"/>
    </source>
</evidence>
<evidence type="ECO:0000313" key="2">
    <source>
        <dbReference type="EMBL" id="KAL3767623.1"/>
    </source>
</evidence>
<dbReference type="EMBL" id="JALLPJ020001361">
    <property type="protein sequence ID" value="KAL3767623.1"/>
    <property type="molecule type" value="Genomic_DNA"/>
</dbReference>
<feature type="region of interest" description="Disordered" evidence="1">
    <location>
        <begin position="434"/>
        <end position="547"/>
    </location>
</feature>
<feature type="region of interest" description="Disordered" evidence="1">
    <location>
        <begin position="132"/>
        <end position="200"/>
    </location>
</feature>
<feature type="compositionally biased region" description="Polar residues" evidence="1">
    <location>
        <begin position="274"/>
        <end position="306"/>
    </location>
</feature>
<feature type="region of interest" description="Disordered" evidence="1">
    <location>
        <begin position="219"/>
        <end position="306"/>
    </location>
</feature>
<sequence length="1022" mass="112127">MNNVNPLRAALAMASPLSPTTAAATSGKRLNYPALRREPMADSNRPQLGATERLDRVKQQHPLSARVDMGDKENSEPQRDSLDSNCSDDMEIDDSTDSNESRDSLALSSSSSESCASQQIGTCIASQLERYDEERGEFSSQVDAGPAKQLRYNTTETNSNGRSNEELDGEDIEDEDDAGSECSGGTVVANDFPEPPQDATEEEMNRYYWEVCYGEQAQSMMEERQQSAAKGLRSAPSKSCLSTKKLKNTAASTSMTPRRLHPSPPGTIEVTDETALSTPNDDESPSTSAANTAKKSQSAVKFGTNSAAEFDKLQPITEMTPMPSHVVQEIFPSESKEEAAEEQEVSRETKQNVAMLAEWDELFDDELEQTPNRKRGRKRTPYKSKNRRPSKSRRDSTVFSKEGINKERMSLLEDSDDEHMLPLSVTIDPLQYTSPSTIAASERDSLESETVETTETQVNRDSLGSACISPNSLVSSQTLGRETPKSARTSSSTILRAVHASGAELPSNSPQGGQGNGLRPNQLNYSPGNSGLSSDSSPTCSDNQSLGSDIMSLFTQHTIDTDSSDTDSFQQHLSVLSNNPLQMLHLRIGDMVHLMKALKKDPLQFLNENILHSLTPATALTLITGYEETNSLLSQLLQSISPEDNVRKVRSIGCLESILQNEIITACGNQNILRSIEKSEATAAIDGEETITSCVQASHDTATHEWSKIELAIARHVLTKLKELTEKVEEDKNANNEDSAPAAAVDPNKIQEEAAKIKALEEELATETTRLTELKRAQQILRSSLDIECYNPITGLSEEIRKHAVPCFELFEDSLTYFTFTLHDGSAEVTMNIDHDTQQMNAMGFSINDDSPAMKLLQAILLGRIDVAPNHVQYPSPIRECVVSSLLAENDHLSDSFREASSIFSRIDSLLKAVKCLESECVCTVDSDPDGSAHLTFTMHQRGALIKVDFQFESLLTDSWSITTVPNDVTVSIVSNDDRKALCSQLQEKARDTLNSASYIDPLLVQKTVNCVMSGLSEMIVK</sequence>